<sequence length="175" mass="19770">MTEMPPEDRALFKRLKAWKHRPKDFSPGSEADPTPRQVYDRLMRESFAPALRSAGLKGSGGRFELPSETHWSLLGFQKSSHSDSNRLEFTVNLSVISRQVWEEQAPTRAHRGTKPAPSTFYGSWADQTRIGLLTPSGEDLWWSLDRGEDPRVVEEHVVSTLLDLAVPWLVARSSA</sequence>
<evidence type="ECO:0000313" key="2">
    <source>
        <dbReference type="Proteomes" id="UP000244867"/>
    </source>
</evidence>
<name>A0A2R7YRF3_9ACTN</name>
<organism evidence="1 2">
    <name type="scientific">Nocardioides currus</name>
    <dbReference type="NCBI Taxonomy" id="2133958"/>
    <lineage>
        <taxon>Bacteria</taxon>
        <taxon>Bacillati</taxon>
        <taxon>Actinomycetota</taxon>
        <taxon>Actinomycetes</taxon>
        <taxon>Propionibacteriales</taxon>
        <taxon>Nocardioidaceae</taxon>
        <taxon>Nocardioides</taxon>
    </lineage>
</organism>
<dbReference type="EMBL" id="PYXZ01000013">
    <property type="protein sequence ID" value="PUA78997.1"/>
    <property type="molecule type" value="Genomic_DNA"/>
</dbReference>
<reference evidence="1 2" key="1">
    <citation type="submission" date="2018-03" db="EMBL/GenBank/DDBJ databases">
        <authorList>
            <person name="Keele B.F."/>
        </authorList>
    </citation>
    <scope>NUCLEOTIDE SEQUENCE [LARGE SCALE GENOMIC DNA]</scope>
    <source>
        <strain evidence="1 2">IB-3</strain>
    </source>
</reference>
<dbReference type="RefSeq" id="WP_108346793.1">
    <property type="nucleotide sequence ID" value="NZ_PYXZ01000013.1"/>
</dbReference>
<dbReference type="Proteomes" id="UP000244867">
    <property type="component" value="Unassembled WGS sequence"/>
</dbReference>
<protein>
    <recommendedName>
        <fullName evidence="3">DUF4304 domain-containing protein</fullName>
    </recommendedName>
</protein>
<dbReference type="AlphaFoldDB" id="A0A2R7YRF3"/>
<keyword evidence="2" id="KW-1185">Reference proteome</keyword>
<dbReference type="InterPro" id="IPR025412">
    <property type="entry name" value="DUF4304"/>
</dbReference>
<proteinExistence type="predicted"/>
<dbReference type="OrthoDB" id="5146005at2"/>
<evidence type="ECO:0000313" key="1">
    <source>
        <dbReference type="EMBL" id="PUA78997.1"/>
    </source>
</evidence>
<evidence type="ECO:0008006" key="3">
    <source>
        <dbReference type="Google" id="ProtNLM"/>
    </source>
</evidence>
<gene>
    <name evidence="1" type="ORF">C7S10_21190</name>
</gene>
<comment type="caution">
    <text evidence="1">The sequence shown here is derived from an EMBL/GenBank/DDBJ whole genome shotgun (WGS) entry which is preliminary data.</text>
</comment>
<accession>A0A2R7YRF3</accession>
<dbReference type="Pfam" id="PF14137">
    <property type="entry name" value="DUF4304"/>
    <property type="match status" value="1"/>
</dbReference>